<keyword evidence="1" id="KW-0732">Signal</keyword>
<dbReference type="SUPFAM" id="SSF50814">
    <property type="entry name" value="Lipocalins"/>
    <property type="match status" value="1"/>
</dbReference>
<organism evidence="2 3">
    <name type="scientific">Cryptotermes secundus</name>
    <dbReference type="NCBI Taxonomy" id="105785"/>
    <lineage>
        <taxon>Eukaryota</taxon>
        <taxon>Metazoa</taxon>
        <taxon>Ecdysozoa</taxon>
        <taxon>Arthropoda</taxon>
        <taxon>Hexapoda</taxon>
        <taxon>Insecta</taxon>
        <taxon>Pterygota</taxon>
        <taxon>Neoptera</taxon>
        <taxon>Polyneoptera</taxon>
        <taxon>Dictyoptera</taxon>
        <taxon>Blattodea</taxon>
        <taxon>Blattoidea</taxon>
        <taxon>Termitoidae</taxon>
        <taxon>Kalotermitidae</taxon>
        <taxon>Cryptotermitinae</taxon>
        <taxon>Cryptotermes</taxon>
    </lineage>
</organism>
<evidence type="ECO:0000313" key="3">
    <source>
        <dbReference type="Proteomes" id="UP000235965"/>
    </source>
</evidence>
<reference evidence="2 3" key="1">
    <citation type="submission" date="2017-12" db="EMBL/GenBank/DDBJ databases">
        <title>Hemimetabolous genomes reveal molecular basis of termite eusociality.</title>
        <authorList>
            <person name="Harrison M.C."/>
            <person name="Jongepier E."/>
            <person name="Robertson H.M."/>
            <person name="Arning N."/>
            <person name="Bitard-Feildel T."/>
            <person name="Chao H."/>
            <person name="Childers C.P."/>
            <person name="Dinh H."/>
            <person name="Doddapaneni H."/>
            <person name="Dugan S."/>
            <person name="Gowin J."/>
            <person name="Greiner C."/>
            <person name="Han Y."/>
            <person name="Hu H."/>
            <person name="Hughes D.S.T."/>
            <person name="Huylmans A.-K."/>
            <person name="Kemena C."/>
            <person name="Kremer L.P.M."/>
            <person name="Lee S.L."/>
            <person name="Lopez-Ezquerra A."/>
            <person name="Mallet L."/>
            <person name="Monroy-Kuhn J.M."/>
            <person name="Moser A."/>
            <person name="Murali S.C."/>
            <person name="Muzny D.M."/>
            <person name="Otani S."/>
            <person name="Piulachs M.-D."/>
            <person name="Poelchau M."/>
            <person name="Qu J."/>
            <person name="Schaub F."/>
            <person name="Wada-Katsumata A."/>
            <person name="Worley K.C."/>
            <person name="Xie Q."/>
            <person name="Ylla G."/>
            <person name="Poulsen M."/>
            <person name="Gibbs R.A."/>
            <person name="Schal C."/>
            <person name="Richards S."/>
            <person name="Belles X."/>
            <person name="Korb J."/>
            <person name="Bornberg-Bauer E."/>
        </authorList>
    </citation>
    <scope>NUCLEOTIDE SEQUENCE [LARGE SCALE GENOMIC DNA]</scope>
    <source>
        <tissue evidence="2">Whole body</tissue>
    </source>
</reference>
<accession>A0A2J7R489</accession>
<dbReference type="Gene3D" id="2.40.128.20">
    <property type="match status" value="1"/>
</dbReference>
<keyword evidence="3" id="KW-1185">Reference proteome</keyword>
<feature type="chain" id="PRO_5014395331" description="Lipocalin/cytosolic fatty-acid binding domain-containing protein" evidence="1">
    <location>
        <begin position="20"/>
        <end position="189"/>
    </location>
</feature>
<dbReference type="EMBL" id="NEVH01007566">
    <property type="protein sequence ID" value="PNF35648.1"/>
    <property type="molecule type" value="Genomic_DNA"/>
</dbReference>
<feature type="signal peptide" evidence="1">
    <location>
        <begin position="1"/>
        <end position="19"/>
    </location>
</feature>
<comment type="caution">
    <text evidence="2">The sequence shown here is derived from an EMBL/GenBank/DDBJ whole genome shotgun (WGS) entry which is preliminary data.</text>
</comment>
<evidence type="ECO:0008006" key="4">
    <source>
        <dbReference type="Google" id="ProtNLM"/>
    </source>
</evidence>
<evidence type="ECO:0000313" key="2">
    <source>
        <dbReference type="EMBL" id="PNF35648.1"/>
    </source>
</evidence>
<proteinExistence type="predicted"/>
<evidence type="ECO:0000256" key="1">
    <source>
        <dbReference type="SAM" id="SignalP"/>
    </source>
</evidence>
<protein>
    <recommendedName>
        <fullName evidence="4">Lipocalin/cytosolic fatty-acid binding domain-containing protein</fullName>
    </recommendedName>
</protein>
<dbReference type="InterPro" id="IPR012674">
    <property type="entry name" value="Calycin"/>
</dbReference>
<sequence length="189" mass="21292">MLKQLALVFSLHLGILVTATPNFYSTMKTCPSFKSQSNFNINKIMGEWNLAMLFIDEPPEEHEDDSSCIKGNFKKINSTTFKQMWYITSSQYGYGAIIDLPTIITHSGDWTVTDPLGGHLQVKISNAIPDAHMLMTVCGTQHGKSVHLWTAVVTRKTPITQIDFLELSAKLMSQGFNINDNKMIMWNKC</sequence>
<dbReference type="Proteomes" id="UP000235965">
    <property type="component" value="Unassembled WGS sequence"/>
</dbReference>
<dbReference type="AlphaFoldDB" id="A0A2J7R489"/>
<name>A0A2J7R489_9NEOP</name>
<gene>
    <name evidence="2" type="ORF">B7P43_G18124</name>
</gene>
<dbReference type="InParanoid" id="A0A2J7R489"/>